<organism evidence="2 3">
    <name type="scientific">Cohnella suwonensis</name>
    <dbReference type="NCBI Taxonomy" id="696072"/>
    <lineage>
        <taxon>Bacteria</taxon>
        <taxon>Bacillati</taxon>
        <taxon>Bacillota</taxon>
        <taxon>Bacilli</taxon>
        <taxon>Bacillales</taxon>
        <taxon>Paenibacillaceae</taxon>
        <taxon>Cohnella</taxon>
    </lineage>
</organism>
<proteinExistence type="predicted"/>
<accession>A0ABW0LU77</accession>
<comment type="caution">
    <text evidence="2">The sequence shown here is derived from an EMBL/GenBank/DDBJ whole genome shotgun (WGS) entry which is preliminary data.</text>
</comment>
<keyword evidence="1" id="KW-0812">Transmembrane</keyword>
<dbReference type="EMBL" id="JBHSMH010000034">
    <property type="protein sequence ID" value="MFC5469424.1"/>
    <property type="molecule type" value="Genomic_DNA"/>
</dbReference>
<sequence length="308" mass="36003">MWVDAYIIYSLVCAVGFGLKYRRDKPEWIVRWITAAFFPVVGLLLPPIWTSKRNVQPNSDDDLKFRFEQIERDENLKTEWYDKETAEKEKNLIPLEEALAINDLTTRRKVMIDLLKQDSLQYMDVLQIAVGNEDTETSHYAVSAIVEVKRKLTLTMQEMSVQYEENKNDPHLLRSYADVLKAYMGSGFLDERTMLQLRHTYSEVLHNLIHAAPDHLAAYEEKIEVDLILQRHDAAEETGRLFLEKYPRNEDPYLLLIKVYYSRRSYEQIQAILMQLKESPIRLSNHALNAVRYWSEGGGNEKKAQNSA</sequence>
<keyword evidence="3" id="KW-1185">Reference proteome</keyword>
<keyword evidence="1" id="KW-0472">Membrane</keyword>
<keyword evidence="1" id="KW-1133">Transmembrane helix</keyword>
<reference evidence="3" key="1">
    <citation type="journal article" date="2019" name="Int. J. Syst. Evol. Microbiol.">
        <title>The Global Catalogue of Microorganisms (GCM) 10K type strain sequencing project: providing services to taxonomists for standard genome sequencing and annotation.</title>
        <authorList>
            <consortium name="The Broad Institute Genomics Platform"/>
            <consortium name="The Broad Institute Genome Sequencing Center for Infectious Disease"/>
            <person name="Wu L."/>
            <person name="Ma J."/>
        </authorList>
    </citation>
    <scope>NUCLEOTIDE SEQUENCE [LARGE SCALE GENOMIC DNA]</scope>
    <source>
        <strain evidence="3">CCUG 57113</strain>
    </source>
</reference>
<dbReference type="RefSeq" id="WP_209750143.1">
    <property type="nucleotide sequence ID" value="NZ_JBHSMH010000034.1"/>
</dbReference>
<dbReference type="SUPFAM" id="SSF48452">
    <property type="entry name" value="TPR-like"/>
    <property type="match status" value="1"/>
</dbReference>
<dbReference type="InterPro" id="IPR011990">
    <property type="entry name" value="TPR-like_helical_dom_sf"/>
</dbReference>
<evidence type="ECO:0000256" key="1">
    <source>
        <dbReference type="SAM" id="Phobius"/>
    </source>
</evidence>
<evidence type="ECO:0000313" key="2">
    <source>
        <dbReference type="EMBL" id="MFC5469424.1"/>
    </source>
</evidence>
<dbReference type="Proteomes" id="UP001596105">
    <property type="component" value="Unassembled WGS sequence"/>
</dbReference>
<feature type="transmembrane region" description="Helical" evidence="1">
    <location>
        <begin position="29"/>
        <end position="49"/>
    </location>
</feature>
<name>A0ABW0LU77_9BACL</name>
<evidence type="ECO:0000313" key="3">
    <source>
        <dbReference type="Proteomes" id="UP001596105"/>
    </source>
</evidence>
<feature type="transmembrane region" description="Helical" evidence="1">
    <location>
        <begin position="6"/>
        <end position="22"/>
    </location>
</feature>
<gene>
    <name evidence="2" type="ORF">ACFPPD_11895</name>
</gene>
<protein>
    <submittedName>
        <fullName evidence="2">Uncharacterized protein</fullName>
    </submittedName>
</protein>